<organism evidence="1 2">
    <name type="scientific">Melghirimyces profundicolus</name>
    <dbReference type="NCBI Taxonomy" id="1242148"/>
    <lineage>
        <taxon>Bacteria</taxon>
        <taxon>Bacillati</taxon>
        <taxon>Bacillota</taxon>
        <taxon>Bacilli</taxon>
        <taxon>Bacillales</taxon>
        <taxon>Thermoactinomycetaceae</taxon>
        <taxon>Melghirimyces</taxon>
    </lineage>
</organism>
<dbReference type="AlphaFoldDB" id="A0A2T6BAG0"/>
<dbReference type="Proteomes" id="UP000244240">
    <property type="component" value="Unassembled WGS sequence"/>
</dbReference>
<dbReference type="OrthoDB" id="9905200at2"/>
<evidence type="ECO:0000313" key="2">
    <source>
        <dbReference type="Proteomes" id="UP000244240"/>
    </source>
</evidence>
<keyword evidence="2" id="KW-1185">Reference proteome</keyword>
<name>A0A2T6BAG0_9BACL</name>
<comment type="caution">
    <text evidence="1">The sequence shown here is derived from an EMBL/GenBank/DDBJ whole genome shotgun (WGS) entry which is preliminary data.</text>
</comment>
<accession>A0A2T6BAG0</accession>
<proteinExistence type="predicted"/>
<dbReference type="RefSeq" id="WP_108025808.1">
    <property type="nucleotide sequence ID" value="NZ_QBKR01000029.1"/>
</dbReference>
<reference evidence="1 2" key="1">
    <citation type="submission" date="2018-04" db="EMBL/GenBank/DDBJ databases">
        <title>Genomic Encyclopedia of Archaeal and Bacterial Type Strains, Phase II (KMG-II): from individual species to whole genera.</title>
        <authorList>
            <person name="Goeker M."/>
        </authorList>
    </citation>
    <scope>NUCLEOTIDE SEQUENCE [LARGE SCALE GENOMIC DNA]</scope>
    <source>
        <strain evidence="1 2">DSM 45787</strain>
    </source>
</reference>
<sequence>MHELKLSDGCIRMYQSSIKLIHSVTKKKRHALEDVTFLFKEIHHVELYKPFWPFSNGYIRFSLDGSHHSKKNIRIADKESFPMLCYSMQEYKRLKRIKRFIETELEILHSG</sequence>
<dbReference type="EMBL" id="QBKR01000029">
    <property type="protein sequence ID" value="PTX53055.1"/>
    <property type="molecule type" value="Genomic_DNA"/>
</dbReference>
<protein>
    <submittedName>
        <fullName evidence="1">Uncharacterized protein</fullName>
    </submittedName>
</protein>
<gene>
    <name evidence="1" type="ORF">C8P63_1291</name>
</gene>
<evidence type="ECO:0000313" key="1">
    <source>
        <dbReference type="EMBL" id="PTX53055.1"/>
    </source>
</evidence>